<dbReference type="NCBIfam" id="NF047593">
    <property type="entry name" value="IS66_ISAeme5_TnpA"/>
    <property type="match status" value="1"/>
</dbReference>
<sequence>MKRKEKEQVWLEKINEYRESGKSLVQWCSDTGVAIHNMNYWLRKQAPITKVADQETSWVSCIVEGPASDAITLKMKNVEIEVTSGFQEELLLQIIRTLNRL</sequence>
<dbReference type="EMBL" id="JBHSRI010000027">
    <property type="protein sequence ID" value="MFC6041183.1"/>
    <property type="molecule type" value="Genomic_DNA"/>
</dbReference>
<evidence type="ECO:0000313" key="1">
    <source>
        <dbReference type="EMBL" id="MFC6041183.1"/>
    </source>
</evidence>
<evidence type="ECO:0008006" key="3">
    <source>
        <dbReference type="Google" id="ProtNLM"/>
    </source>
</evidence>
<reference evidence="2" key="1">
    <citation type="journal article" date="2019" name="Int. J. Syst. Evol. Microbiol.">
        <title>The Global Catalogue of Microorganisms (GCM) 10K type strain sequencing project: providing services to taxonomists for standard genome sequencing and annotation.</title>
        <authorList>
            <consortium name="The Broad Institute Genomics Platform"/>
            <consortium name="The Broad Institute Genome Sequencing Center for Infectious Disease"/>
            <person name="Wu L."/>
            <person name="Ma J."/>
        </authorList>
    </citation>
    <scope>NUCLEOTIDE SEQUENCE [LARGE SCALE GENOMIC DNA]</scope>
    <source>
        <strain evidence="2">CCUG 54527</strain>
    </source>
</reference>
<dbReference type="Proteomes" id="UP001596170">
    <property type="component" value="Unassembled WGS sequence"/>
</dbReference>
<accession>A0ABW1LCL6</accession>
<gene>
    <name evidence="1" type="ORF">ACFPYN_17285</name>
</gene>
<name>A0ABW1LCL6_9BACL</name>
<protein>
    <recommendedName>
        <fullName evidence="3">Transposase</fullName>
    </recommendedName>
</protein>
<keyword evidence="2" id="KW-1185">Reference proteome</keyword>
<dbReference type="RefSeq" id="WP_377735892.1">
    <property type="nucleotide sequence ID" value="NZ_JBHSRI010000027.1"/>
</dbReference>
<organism evidence="1 2">
    <name type="scientific">Paenisporosarcina macmurdoensis</name>
    <dbReference type="NCBI Taxonomy" id="212659"/>
    <lineage>
        <taxon>Bacteria</taxon>
        <taxon>Bacillati</taxon>
        <taxon>Bacillota</taxon>
        <taxon>Bacilli</taxon>
        <taxon>Bacillales</taxon>
        <taxon>Caryophanaceae</taxon>
        <taxon>Paenisporosarcina</taxon>
    </lineage>
</organism>
<evidence type="ECO:0000313" key="2">
    <source>
        <dbReference type="Proteomes" id="UP001596170"/>
    </source>
</evidence>
<comment type="caution">
    <text evidence="1">The sequence shown here is derived from an EMBL/GenBank/DDBJ whole genome shotgun (WGS) entry which is preliminary data.</text>
</comment>
<proteinExistence type="predicted"/>